<evidence type="ECO:0000313" key="3">
    <source>
        <dbReference type="Proteomes" id="UP000587415"/>
    </source>
</evidence>
<accession>A0A7X5YKE5</accession>
<feature type="transmembrane region" description="Helical" evidence="1">
    <location>
        <begin position="79"/>
        <end position="100"/>
    </location>
</feature>
<dbReference type="Proteomes" id="UP000587415">
    <property type="component" value="Unassembled WGS sequence"/>
</dbReference>
<keyword evidence="3" id="KW-1185">Reference proteome</keyword>
<name>A0A7X5YKE5_9CAUL</name>
<dbReference type="AlphaFoldDB" id="A0A7X5YKE5"/>
<feature type="transmembrane region" description="Helical" evidence="1">
    <location>
        <begin position="6"/>
        <end position="26"/>
    </location>
</feature>
<proteinExistence type="predicted"/>
<sequence length="101" mass="11132">MPGLGAILWSALALNAVVTLALLLYLDLRLHALKQSGDLPASTPRLFGLSRGFSSVGQTIDLPLLYSRRYRLTDRHTRLFVPILRVTLPLFPILLVLAVLA</sequence>
<dbReference type="EMBL" id="JAATJM010000001">
    <property type="protein sequence ID" value="NJC40846.1"/>
    <property type="molecule type" value="Genomic_DNA"/>
</dbReference>
<comment type="caution">
    <text evidence="2">The sequence shown here is derived from an EMBL/GenBank/DDBJ whole genome shotgun (WGS) entry which is preliminary data.</text>
</comment>
<evidence type="ECO:0000313" key="2">
    <source>
        <dbReference type="EMBL" id="NJC40846.1"/>
    </source>
</evidence>
<keyword evidence="1" id="KW-0812">Transmembrane</keyword>
<keyword evidence="1" id="KW-1133">Transmembrane helix</keyword>
<keyword evidence="1" id="KW-0472">Membrane</keyword>
<gene>
    <name evidence="2" type="ORF">GGQ87_001104</name>
</gene>
<dbReference type="RefSeq" id="WP_168045687.1">
    <property type="nucleotide sequence ID" value="NZ_JAATJM010000001.1"/>
</dbReference>
<evidence type="ECO:0000256" key="1">
    <source>
        <dbReference type="SAM" id="Phobius"/>
    </source>
</evidence>
<protein>
    <submittedName>
        <fullName evidence="2">Uncharacterized protein</fullName>
    </submittedName>
</protein>
<reference evidence="2 3" key="1">
    <citation type="submission" date="2020-03" db="EMBL/GenBank/DDBJ databases">
        <title>Genomic Encyclopedia of Type Strains, Phase IV (KMG-IV): sequencing the most valuable type-strain genomes for metagenomic binning, comparative biology and taxonomic classification.</title>
        <authorList>
            <person name="Goeker M."/>
        </authorList>
    </citation>
    <scope>NUCLEOTIDE SEQUENCE [LARGE SCALE GENOMIC DNA]</scope>
    <source>
        <strain evidence="2 3">DSM 4736</strain>
    </source>
</reference>
<organism evidence="2 3">
    <name type="scientific">Brevundimonas alba</name>
    <dbReference type="NCBI Taxonomy" id="74314"/>
    <lineage>
        <taxon>Bacteria</taxon>
        <taxon>Pseudomonadati</taxon>
        <taxon>Pseudomonadota</taxon>
        <taxon>Alphaproteobacteria</taxon>
        <taxon>Caulobacterales</taxon>
        <taxon>Caulobacteraceae</taxon>
        <taxon>Brevundimonas</taxon>
    </lineage>
</organism>